<organism evidence="1 2">
    <name type="scientific">Pseudonocardia ailaonensis</name>
    <dbReference type="NCBI Taxonomy" id="367279"/>
    <lineage>
        <taxon>Bacteria</taxon>
        <taxon>Bacillati</taxon>
        <taxon>Actinomycetota</taxon>
        <taxon>Actinomycetes</taxon>
        <taxon>Pseudonocardiales</taxon>
        <taxon>Pseudonocardiaceae</taxon>
        <taxon>Pseudonocardia</taxon>
    </lineage>
</organism>
<protein>
    <recommendedName>
        <fullName evidence="3">L-2-amino-thiazoline-4-carboxylic acid hydrolase</fullName>
    </recommendedName>
</protein>
<gene>
    <name evidence="1" type="ORF">GCM10009836_60860</name>
</gene>
<dbReference type="EMBL" id="BAAAQK010000025">
    <property type="protein sequence ID" value="GAA1871811.1"/>
    <property type="molecule type" value="Genomic_DNA"/>
</dbReference>
<sequence length="240" mass="26845">MDRRTARTKVFEIEGRWLMGRVMPLKLMDGIRDRLRTAAPGREDELTDAVAERAEQLVAQDTDLVVDGPSRGMHVLSATVLAAHETLLPVLDGDPERVIAFLRQTFGSVLERSVELAAKALRHWDDPLDALDSACRAGFAMYGEFFAIEFDRVDDDTFDMRVGRCFFFAYFTRHGLPRLTTVLCAWDANWMQALDPAATGLVSDRVSLLSTGDDLCCFRVLRTTDPLAAHHDALTEGRRG</sequence>
<name>A0ABN2NLC9_9PSEU</name>
<accession>A0ABN2NLC9</accession>
<dbReference type="Proteomes" id="UP001500449">
    <property type="component" value="Unassembled WGS sequence"/>
</dbReference>
<dbReference type="Pfam" id="PF14196">
    <property type="entry name" value="ATC_hydrolase"/>
    <property type="match status" value="1"/>
</dbReference>
<keyword evidence="2" id="KW-1185">Reference proteome</keyword>
<reference evidence="1 2" key="1">
    <citation type="journal article" date="2019" name="Int. J. Syst. Evol. Microbiol.">
        <title>The Global Catalogue of Microorganisms (GCM) 10K type strain sequencing project: providing services to taxonomists for standard genome sequencing and annotation.</title>
        <authorList>
            <consortium name="The Broad Institute Genomics Platform"/>
            <consortium name="The Broad Institute Genome Sequencing Center for Infectious Disease"/>
            <person name="Wu L."/>
            <person name="Ma J."/>
        </authorList>
    </citation>
    <scope>NUCLEOTIDE SEQUENCE [LARGE SCALE GENOMIC DNA]</scope>
    <source>
        <strain evidence="1 2">JCM 16009</strain>
    </source>
</reference>
<dbReference type="InterPro" id="IPR026002">
    <property type="entry name" value="ATC_hydrolase-like"/>
</dbReference>
<evidence type="ECO:0000313" key="1">
    <source>
        <dbReference type="EMBL" id="GAA1871811.1"/>
    </source>
</evidence>
<proteinExistence type="predicted"/>
<evidence type="ECO:0008006" key="3">
    <source>
        <dbReference type="Google" id="ProtNLM"/>
    </source>
</evidence>
<dbReference type="RefSeq" id="WP_344424880.1">
    <property type="nucleotide sequence ID" value="NZ_BAAAQK010000025.1"/>
</dbReference>
<comment type="caution">
    <text evidence="1">The sequence shown here is derived from an EMBL/GenBank/DDBJ whole genome shotgun (WGS) entry which is preliminary data.</text>
</comment>
<evidence type="ECO:0000313" key="2">
    <source>
        <dbReference type="Proteomes" id="UP001500449"/>
    </source>
</evidence>